<name>A0A2A4CRI0_9RHOB</name>
<dbReference type="RefSeq" id="WP_096432379.1">
    <property type="nucleotide sequence ID" value="NZ_NTJD01000004.1"/>
</dbReference>
<reference evidence="1 2" key="1">
    <citation type="submission" date="2017-09" db="EMBL/GenBank/DDBJ databases">
        <title>A multilocus sequence analysis scheme for characterization of bacteria in the genus Thioclava.</title>
        <authorList>
            <person name="Liu Y."/>
            <person name="Shao Z."/>
        </authorList>
    </citation>
    <scope>NUCLEOTIDE SEQUENCE [LARGE SCALE GENOMIC DNA]</scope>
    <source>
        <strain evidence="1 2">CAU 1312</strain>
    </source>
</reference>
<accession>A0A2A4CRI0</accession>
<organism evidence="1 2">
    <name type="scientific">Pseudothioclava arenosa</name>
    <dbReference type="NCBI Taxonomy" id="1795308"/>
    <lineage>
        <taxon>Bacteria</taxon>
        <taxon>Pseudomonadati</taxon>
        <taxon>Pseudomonadota</taxon>
        <taxon>Alphaproteobacteria</taxon>
        <taxon>Rhodobacterales</taxon>
        <taxon>Paracoccaceae</taxon>
        <taxon>Pseudothioclava</taxon>
    </lineage>
</organism>
<dbReference type="EMBL" id="NTJD01000004">
    <property type="protein sequence ID" value="PCD76749.1"/>
    <property type="molecule type" value="Genomic_DNA"/>
</dbReference>
<dbReference type="OrthoDB" id="7870150at2"/>
<evidence type="ECO:0000313" key="2">
    <source>
        <dbReference type="Proteomes" id="UP000243507"/>
    </source>
</evidence>
<gene>
    <name evidence="1" type="ORF">CLN94_06480</name>
</gene>
<dbReference type="Proteomes" id="UP000243507">
    <property type="component" value="Unassembled WGS sequence"/>
</dbReference>
<dbReference type="AlphaFoldDB" id="A0A2A4CRI0"/>
<keyword evidence="2" id="KW-1185">Reference proteome</keyword>
<sequence>MVKKTETKTGMAGVFAVPDDIGLGMVNKMLRPQMAMAQAIIDQHIETLEFLKTRFERDREMLGVLSQTVDPVQAATLWSEFWQRSASDYAMESAKLSTSLQHVTEQAIKSATEESEAIAQAMTGKS</sequence>
<evidence type="ECO:0000313" key="1">
    <source>
        <dbReference type="EMBL" id="PCD76749.1"/>
    </source>
</evidence>
<comment type="caution">
    <text evidence="1">The sequence shown here is derived from an EMBL/GenBank/DDBJ whole genome shotgun (WGS) entry which is preliminary data.</text>
</comment>
<evidence type="ECO:0008006" key="3">
    <source>
        <dbReference type="Google" id="ProtNLM"/>
    </source>
</evidence>
<protein>
    <recommendedName>
        <fullName evidence="3">Phasin domain-containing protein</fullName>
    </recommendedName>
</protein>
<proteinExistence type="predicted"/>